<accession>A0AAV8XN18</accession>
<evidence type="ECO:0000259" key="1">
    <source>
        <dbReference type="Pfam" id="PF07525"/>
    </source>
</evidence>
<dbReference type="EMBL" id="JANEYF010002999">
    <property type="protein sequence ID" value="KAJ8940343.1"/>
    <property type="molecule type" value="Genomic_DNA"/>
</dbReference>
<feature type="domain" description="SOCS box" evidence="1">
    <location>
        <begin position="59"/>
        <end position="96"/>
    </location>
</feature>
<evidence type="ECO:0000313" key="2">
    <source>
        <dbReference type="EMBL" id="KAJ8940343.1"/>
    </source>
</evidence>
<sequence>MGDPDGMLNSLHNVISDNCDSIFFLLLETCESFDPCMIRRNNVMSPEQKTALLELAKYPLSLKRQVRLYLRKLLGAKLMYTVADFDLPKCLAKYLLFDYS</sequence>
<dbReference type="InterPro" id="IPR001496">
    <property type="entry name" value="SOCS_box"/>
</dbReference>
<evidence type="ECO:0000313" key="3">
    <source>
        <dbReference type="Proteomes" id="UP001162156"/>
    </source>
</evidence>
<gene>
    <name evidence="2" type="ORF">NQ314_010742</name>
</gene>
<reference evidence="2" key="1">
    <citation type="journal article" date="2023" name="Insect Mol. Biol.">
        <title>Genome sequencing provides insights into the evolution of gene families encoding plant cell wall-degrading enzymes in longhorned beetles.</title>
        <authorList>
            <person name="Shin N.R."/>
            <person name="Okamura Y."/>
            <person name="Kirsch R."/>
            <person name="Pauchet Y."/>
        </authorList>
    </citation>
    <scope>NUCLEOTIDE SEQUENCE</scope>
    <source>
        <strain evidence="2">RBIC_L_NR</strain>
    </source>
</reference>
<keyword evidence="3" id="KW-1185">Reference proteome</keyword>
<proteinExistence type="predicted"/>
<protein>
    <recommendedName>
        <fullName evidence="1">SOCS box domain-containing protein</fullName>
    </recommendedName>
</protein>
<dbReference type="Proteomes" id="UP001162156">
    <property type="component" value="Unassembled WGS sequence"/>
</dbReference>
<comment type="caution">
    <text evidence="2">The sequence shown here is derived from an EMBL/GenBank/DDBJ whole genome shotgun (WGS) entry which is preliminary data.</text>
</comment>
<dbReference type="Pfam" id="PF07525">
    <property type="entry name" value="SOCS_box"/>
    <property type="match status" value="1"/>
</dbReference>
<name>A0AAV8XN18_9CUCU</name>
<dbReference type="AlphaFoldDB" id="A0AAV8XN18"/>
<organism evidence="2 3">
    <name type="scientific">Rhamnusium bicolor</name>
    <dbReference type="NCBI Taxonomy" id="1586634"/>
    <lineage>
        <taxon>Eukaryota</taxon>
        <taxon>Metazoa</taxon>
        <taxon>Ecdysozoa</taxon>
        <taxon>Arthropoda</taxon>
        <taxon>Hexapoda</taxon>
        <taxon>Insecta</taxon>
        <taxon>Pterygota</taxon>
        <taxon>Neoptera</taxon>
        <taxon>Endopterygota</taxon>
        <taxon>Coleoptera</taxon>
        <taxon>Polyphaga</taxon>
        <taxon>Cucujiformia</taxon>
        <taxon>Chrysomeloidea</taxon>
        <taxon>Cerambycidae</taxon>
        <taxon>Lepturinae</taxon>
        <taxon>Rhagiini</taxon>
        <taxon>Rhamnusium</taxon>
    </lineage>
</organism>